<proteinExistence type="predicted"/>
<dbReference type="Pfam" id="PF04314">
    <property type="entry name" value="PCuAC"/>
    <property type="match status" value="1"/>
</dbReference>
<evidence type="ECO:0000313" key="3">
    <source>
        <dbReference type="EMBL" id="WKW13844.1"/>
    </source>
</evidence>
<dbReference type="SUPFAM" id="SSF110087">
    <property type="entry name" value="DR1885-like metal-binding protein"/>
    <property type="match status" value="1"/>
</dbReference>
<accession>A0AA49Q6N1</accession>
<dbReference type="PANTHER" id="PTHR36302">
    <property type="entry name" value="BLR7088 PROTEIN"/>
    <property type="match status" value="1"/>
</dbReference>
<dbReference type="InterPro" id="IPR007410">
    <property type="entry name" value="LpqE-like"/>
</dbReference>
<keyword evidence="4" id="KW-1185">Reference proteome</keyword>
<evidence type="ECO:0000313" key="2">
    <source>
        <dbReference type="EMBL" id="WKW10935.1"/>
    </source>
</evidence>
<dbReference type="InterPro" id="IPR058248">
    <property type="entry name" value="Lxx211020-like"/>
</dbReference>
<dbReference type="AlphaFoldDB" id="A0AA49Q466"/>
<feature type="signal peptide" evidence="1">
    <location>
        <begin position="1"/>
        <end position="29"/>
    </location>
</feature>
<dbReference type="InterPro" id="IPR036182">
    <property type="entry name" value="PCuAC_sf"/>
</dbReference>
<accession>A0AA49Q466</accession>
<dbReference type="PROSITE" id="PS51257">
    <property type="entry name" value="PROKAR_LIPOPROTEIN"/>
    <property type="match status" value="1"/>
</dbReference>
<dbReference type="EMBL" id="CP130613">
    <property type="protein sequence ID" value="WKW13844.1"/>
    <property type="molecule type" value="Genomic_DNA"/>
</dbReference>
<dbReference type="PANTHER" id="PTHR36302:SF1">
    <property type="entry name" value="COPPER CHAPERONE PCU(A)C"/>
    <property type="match status" value="1"/>
</dbReference>
<dbReference type="EMBL" id="CP130612">
    <property type="protein sequence ID" value="WKW10935.1"/>
    <property type="molecule type" value="Genomic_DNA"/>
</dbReference>
<keyword evidence="1" id="KW-0732">Signal</keyword>
<organism evidence="2">
    <name type="scientific">Pseudogemmatithrix spongiicola</name>
    <dbReference type="NCBI Taxonomy" id="3062599"/>
    <lineage>
        <taxon>Bacteria</taxon>
        <taxon>Pseudomonadati</taxon>
        <taxon>Gemmatimonadota</taxon>
        <taxon>Gemmatimonadia</taxon>
        <taxon>Gemmatimonadales</taxon>
        <taxon>Gemmatimonadaceae</taxon>
        <taxon>Pseudogemmatithrix</taxon>
    </lineage>
</organism>
<name>A0AA49Q466_9BACT</name>
<dbReference type="RefSeq" id="WP_367886645.1">
    <property type="nucleotide sequence ID" value="NZ_CP130612.1"/>
</dbReference>
<protein>
    <submittedName>
        <fullName evidence="2">Copper chaperone PCu(A)C</fullName>
    </submittedName>
</protein>
<evidence type="ECO:0000256" key="1">
    <source>
        <dbReference type="SAM" id="SignalP"/>
    </source>
</evidence>
<sequence>MKNSRKTFVSCSSLLAAVVLGAACAPKDAAPVVNALEAREAWARPADSGAMSAVYFTLGNGGVESDTLVGVSSEIAARTEMHVSMQQGRTMHMSPVTSLPVPAGDSVAFRPLGAHVMLTDLRRPLVPGDTLSVTLRFQSGRTVEVRAGVRQP</sequence>
<dbReference type="Proteomes" id="UP001229955">
    <property type="component" value="Chromosome"/>
</dbReference>
<evidence type="ECO:0000313" key="4">
    <source>
        <dbReference type="Proteomes" id="UP001229955"/>
    </source>
</evidence>
<feature type="chain" id="PRO_5041298289" evidence="1">
    <location>
        <begin position="30"/>
        <end position="152"/>
    </location>
</feature>
<gene>
    <name evidence="2" type="ORF">Strain138_000168</name>
    <name evidence="3" type="ORF">Strain318_000168</name>
</gene>
<dbReference type="KEGG" id="pspc:Strain318_000168"/>
<reference evidence="2" key="1">
    <citation type="submission" date="2023-07" db="EMBL/GenBank/DDBJ databases">
        <authorList>
            <person name="Haufschild T."/>
            <person name="Kallscheuer N."/>
            <person name="Hammer J."/>
            <person name="Kohn T."/>
            <person name="Kabuu M."/>
            <person name="Jogler M."/>
            <person name="Wohfarth N."/>
            <person name="Heuer A."/>
            <person name="Rohde M."/>
            <person name="van Teeseling M.C.F."/>
            <person name="Jogler C."/>
        </authorList>
    </citation>
    <scope>NUCLEOTIDE SEQUENCE</scope>
    <source>
        <strain evidence="2">Strain 138</strain>
        <strain evidence="3">Strain 318</strain>
    </source>
</reference>
<dbReference type="Gene3D" id="2.60.40.1890">
    <property type="entry name" value="PCu(A)C copper chaperone"/>
    <property type="match status" value="1"/>
</dbReference>